<protein>
    <submittedName>
        <fullName evidence="2">Helix-turn-helix transcriptional regulator</fullName>
    </submittedName>
</protein>
<name>A0ABU5KJ61_9BACL</name>
<dbReference type="InterPro" id="IPR010982">
    <property type="entry name" value="Lambda_DNA-bd_dom_sf"/>
</dbReference>
<reference evidence="2 3" key="1">
    <citation type="submission" date="2023-12" db="EMBL/GenBank/DDBJ databases">
        <title>Jeotgalibacillus haloalkaliphilus sp. nov., a novel salt-tolerant bacteria, isolated from the estuary of the Fenhe River into the Yellow River.</title>
        <authorList>
            <person name="Li Y."/>
        </authorList>
    </citation>
    <scope>NUCLEOTIDE SEQUENCE [LARGE SCALE GENOMIC DNA]</scope>
    <source>
        <strain evidence="2 3">HH7-29</strain>
    </source>
</reference>
<dbReference type="Gene3D" id="1.10.260.40">
    <property type="entry name" value="lambda repressor-like DNA-binding domains"/>
    <property type="match status" value="1"/>
</dbReference>
<proteinExistence type="predicted"/>
<accession>A0ABU5KJ61</accession>
<dbReference type="Proteomes" id="UP001292084">
    <property type="component" value="Unassembled WGS sequence"/>
</dbReference>
<dbReference type="RefSeq" id="WP_322420285.1">
    <property type="nucleotide sequence ID" value="NZ_JAXQNN010000001.1"/>
</dbReference>
<sequence>MSLAHILKYYREEVVEISQKDAAYQLNIRPATLSNYERGVRQFPIDILRKMKDIYHIDDDTFMAIVLYETTDKEIIKEAKYEVTQKVMKAEDRQLMDFLRENHSLLDEIRALSQMPPNKQKHHTDFFVSMLKVARTYLK</sequence>
<organism evidence="2 3">
    <name type="scientific">Jeotgalibacillus haloalkalitolerans</name>
    <dbReference type="NCBI Taxonomy" id="3104292"/>
    <lineage>
        <taxon>Bacteria</taxon>
        <taxon>Bacillati</taxon>
        <taxon>Bacillota</taxon>
        <taxon>Bacilli</taxon>
        <taxon>Bacillales</taxon>
        <taxon>Caryophanaceae</taxon>
        <taxon>Jeotgalibacillus</taxon>
    </lineage>
</organism>
<dbReference type="SUPFAM" id="SSF47413">
    <property type="entry name" value="lambda repressor-like DNA-binding domains"/>
    <property type="match status" value="1"/>
</dbReference>
<dbReference type="EMBL" id="JAXQNN010000001">
    <property type="protein sequence ID" value="MDZ5711276.1"/>
    <property type="molecule type" value="Genomic_DNA"/>
</dbReference>
<dbReference type="Pfam" id="PF01381">
    <property type="entry name" value="HTH_3"/>
    <property type="match status" value="1"/>
</dbReference>
<evidence type="ECO:0000259" key="1">
    <source>
        <dbReference type="PROSITE" id="PS50943"/>
    </source>
</evidence>
<keyword evidence="3" id="KW-1185">Reference proteome</keyword>
<dbReference type="InterPro" id="IPR001387">
    <property type="entry name" value="Cro/C1-type_HTH"/>
</dbReference>
<gene>
    <name evidence="2" type="ORF">UFB30_03530</name>
</gene>
<feature type="domain" description="HTH cro/C1-type" evidence="1">
    <location>
        <begin position="7"/>
        <end position="62"/>
    </location>
</feature>
<evidence type="ECO:0000313" key="2">
    <source>
        <dbReference type="EMBL" id="MDZ5711276.1"/>
    </source>
</evidence>
<dbReference type="SMART" id="SM00530">
    <property type="entry name" value="HTH_XRE"/>
    <property type="match status" value="1"/>
</dbReference>
<evidence type="ECO:0000313" key="3">
    <source>
        <dbReference type="Proteomes" id="UP001292084"/>
    </source>
</evidence>
<dbReference type="PROSITE" id="PS50943">
    <property type="entry name" value="HTH_CROC1"/>
    <property type="match status" value="1"/>
</dbReference>
<dbReference type="CDD" id="cd00093">
    <property type="entry name" value="HTH_XRE"/>
    <property type="match status" value="1"/>
</dbReference>
<comment type="caution">
    <text evidence="2">The sequence shown here is derived from an EMBL/GenBank/DDBJ whole genome shotgun (WGS) entry which is preliminary data.</text>
</comment>